<gene>
    <name evidence="1" type="ORF">COX08_03165</name>
</gene>
<comment type="caution">
    <text evidence="1">The sequence shown here is derived from an EMBL/GenBank/DDBJ whole genome shotgun (WGS) entry which is preliminary data.</text>
</comment>
<evidence type="ECO:0000313" key="1">
    <source>
        <dbReference type="EMBL" id="PIP53040.1"/>
    </source>
</evidence>
<evidence type="ECO:0000313" key="2">
    <source>
        <dbReference type="Proteomes" id="UP000229459"/>
    </source>
</evidence>
<dbReference type="AlphaFoldDB" id="A0A2H0B7L9"/>
<dbReference type="EMBL" id="PCSR01000077">
    <property type="protein sequence ID" value="PIP53040.1"/>
    <property type="molecule type" value="Genomic_DNA"/>
</dbReference>
<reference evidence="1 2" key="1">
    <citation type="submission" date="2017-09" db="EMBL/GenBank/DDBJ databases">
        <title>Depth-based differentiation of microbial function through sediment-hosted aquifers and enrichment of novel symbionts in the deep terrestrial subsurface.</title>
        <authorList>
            <person name="Probst A.J."/>
            <person name="Ladd B."/>
            <person name="Jarett J.K."/>
            <person name="Geller-Mcgrath D.E."/>
            <person name="Sieber C.M."/>
            <person name="Emerson J.B."/>
            <person name="Anantharaman K."/>
            <person name="Thomas B.C."/>
            <person name="Malmstrom R."/>
            <person name="Stieglmeier M."/>
            <person name="Klingl A."/>
            <person name="Woyke T."/>
            <person name="Ryan C.M."/>
            <person name="Banfield J.F."/>
        </authorList>
    </citation>
    <scope>NUCLEOTIDE SEQUENCE [LARGE SCALE GENOMIC DNA]</scope>
    <source>
        <strain evidence="1">CG23_combo_of_CG06-09_8_20_14_all_34_8</strain>
    </source>
</reference>
<sequence>MPISAELLTEDNEIPVNPDFAGKKADYQLFDLGDGLVAKVIGDKTAPHIARRFVEGNSQQVLTVYYPFDLKTGTVICSEIDATVTPEILNRAREIFGYQAI</sequence>
<accession>A0A2H0B7L9</accession>
<dbReference type="Proteomes" id="UP000229459">
    <property type="component" value="Unassembled WGS sequence"/>
</dbReference>
<protein>
    <submittedName>
        <fullName evidence="1">Uncharacterized protein</fullName>
    </submittedName>
</protein>
<proteinExistence type="predicted"/>
<organism evidence="1 2">
    <name type="scientific">Candidatus Beckwithbacteria bacterium CG23_combo_of_CG06-09_8_20_14_all_34_8</name>
    <dbReference type="NCBI Taxonomy" id="1974497"/>
    <lineage>
        <taxon>Bacteria</taxon>
        <taxon>Candidatus Beckwithiibacteriota</taxon>
    </lineage>
</organism>
<name>A0A2H0B7L9_9BACT</name>